<evidence type="ECO:0000313" key="2">
    <source>
        <dbReference type="EMBL" id="PRY02005.1"/>
    </source>
</evidence>
<protein>
    <submittedName>
        <fullName evidence="2">Uncharacterized protein</fullName>
    </submittedName>
</protein>
<dbReference type="AlphaFoldDB" id="A0A2T0QDL4"/>
<keyword evidence="1" id="KW-0812">Transmembrane</keyword>
<proteinExistence type="predicted"/>
<keyword evidence="1" id="KW-0472">Membrane</keyword>
<reference evidence="2 3" key="1">
    <citation type="submission" date="2018-03" db="EMBL/GenBank/DDBJ databases">
        <title>Genomic Encyclopedia of Archaeal and Bacterial Type Strains, Phase II (KMG-II): from individual species to whole genera.</title>
        <authorList>
            <person name="Goeker M."/>
        </authorList>
    </citation>
    <scope>NUCLEOTIDE SEQUENCE [LARGE SCALE GENOMIC DNA]</scope>
    <source>
        <strain evidence="2 3">DSM 45601</strain>
    </source>
</reference>
<feature type="transmembrane region" description="Helical" evidence="1">
    <location>
        <begin position="130"/>
        <end position="154"/>
    </location>
</feature>
<accession>A0A2T0QDL4</accession>
<evidence type="ECO:0000256" key="1">
    <source>
        <dbReference type="SAM" id="Phobius"/>
    </source>
</evidence>
<feature type="transmembrane region" description="Helical" evidence="1">
    <location>
        <begin position="207"/>
        <end position="229"/>
    </location>
</feature>
<dbReference type="InterPro" id="IPR047928">
    <property type="entry name" value="Perm_prefix_1"/>
</dbReference>
<organism evidence="2 3">
    <name type="scientific">Allonocardiopsis opalescens</name>
    <dbReference type="NCBI Taxonomy" id="1144618"/>
    <lineage>
        <taxon>Bacteria</taxon>
        <taxon>Bacillati</taxon>
        <taxon>Actinomycetota</taxon>
        <taxon>Actinomycetes</taxon>
        <taxon>Streptosporangiales</taxon>
        <taxon>Allonocardiopsis</taxon>
    </lineage>
</organism>
<gene>
    <name evidence="2" type="ORF">CLV72_101603</name>
</gene>
<keyword evidence="3" id="KW-1185">Reference proteome</keyword>
<name>A0A2T0QDL4_9ACTN</name>
<dbReference type="NCBIfam" id="NF038403">
    <property type="entry name" value="perm_prefix_1"/>
    <property type="match status" value="1"/>
</dbReference>
<dbReference type="RefSeq" id="WP_211302669.1">
    <property type="nucleotide sequence ID" value="NZ_PVZC01000001.1"/>
</dbReference>
<dbReference type="EMBL" id="PVZC01000001">
    <property type="protein sequence ID" value="PRY02005.1"/>
    <property type="molecule type" value="Genomic_DNA"/>
</dbReference>
<keyword evidence="1" id="KW-1133">Transmembrane helix</keyword>
<sequence>MHKRAAARAAGDPVAGYVGELGAALAGPARAKADILAEVSDGLTDAAEAYEAAGLDRAEARRRAVADFGPVAEIAAGFQAELLCGRARLLAVCAVVVPLSVLASTTVLWSSSGSPEDARRWREQPDGVLLLAQAVDASHLLSALVGAVVLVLLARSARRGGGVVRLVRGAGVAVLAVQGFAALAGWLLNAVADLPPEHYAGMMPATLVFGVGTLLNATVVVLAVLCALGSGPAAAAPARTEAA</sequence>
<comment type="caution">
    <text evidence="2">The sequence shown here is derived from an EMBL/GenBank/DDBJ whole genome shotgun (WGS) entry which is preliminary data.</text>
</comment>
<feature type="transmembrane region" description="Helical" evidence="1">
    <location>
        <begin position="89"/>
        <end position="110"/>
    </location>
</feature>
<dbReference type="Proteomes" id="UP000237846">
    <property type="component" value="Unassembled WGS sequence"/>
</dbReference>
<feature type="transmembrane region" description="Helical" evidence="1">
    <location>
        <begin position="166"/>
        <end position="187"/>
    </location>
</feature>
<evidence type="ECO:0000313" key="3">
    <source>
        <dbReference type="Proteomes" id="UP000237846"/>
    </source>
</evidence>